<protein>
    <submittedName>
        <fullName evidence="2">DUF1801 domain-containing protein</fullName>
    </submittedName>
</protein>
<evidence type="ECO:0000313" key="2">
    <source>
        <dbReference type="EMBL" id="TDE97334.1"/>
    </source>
</evidence>
<evidence type="ECO:0000313" key="3">
    <source>
        <dbReference type="Proteomes" id="UP000504882"/>
    </source>
</evidence>
<name>A0ABY2EAT7_9MICO</name>
<dbReference type="EMBL" id="SMNA01000002">
    <property type="protein sequence ID" value="TDE97334.1"/>
    <property type="molecule type" value="Genomic_DNA"/>
</dbReference>
<dbReference type="Pfam" id="PF08818">
    <property type="entry name" value="DUF1801"/>
    <property type="match status" value="1"/>
</dbReference>
<gene>
    <name evidence="2" type="ORF">EXU48_03810</name>
</gene>
<dbReference type="InterPro" id="IPR014922">
    <property type="entry name" value="YdhG-like"/>
</dbReference>
<keyword evidence="3" id="KW-1185">Reference proteome</keyword>
<sequence>MSIADGLDASLVEVVERLRELVAETLPDAVEEQDVTSGLIGYTYKPGTYKHLIAGIVPHRGHVNLMLANGAELVDLDPAGLLAGTGTRARHIRFVTAADVARPGVRELLAEAARRTPRP</sequence>
<dbReference type="Proteomes" id="UP000504882">
    <property type="component" value="Unassembled WGS sequence"/>
</dbReference>
<dbReference type="RefSeq" id="WP_133106260.1">
    <property type="nucleotide sequence ID" value="NZ_SMNA01000002.1"/>
</dbReference>
<comment type="caution">
    <text evidence="2">The sequence shown here is derived from an EMBL/GenBank/DDBJ whole genome shotgun (WGS) entry which is preliminary data.</text>
</comment>
<organism evidence="2 3">
    <name type="scientific">Occultella glacieicola</name>
    <dbReference type="NCBI Taxonomy" id="2518684"/>
    <lineage>
        <taxon>Bacteria</taxon>
        <taxon>Bacillati</taxon>
        <taxon>Actinomycetota</taxon>
        <taxon>Actinomycetes</taxon>
        <taxon>Micrococcales</taxon>
        <taxon>Ruaniaceae</taxon>
        <taxon>Occultella</taxon>
    </lineage>
</organism>
<accession>A0ABY2EAT7</accession>
<reference evidence="2 3" key="1">
    <citation type="submission" date="2019-03" db="EMBL/GenBank/DDBJ databases">
        <title>Genomic features of bacteria from cold environments.</title>
        <authorList>
            <person name="Shen L."/>
        </authorList>
    </citation>
    <scope>NUCLEOTIDE SEQUENCE [LARGE SCALE GENOMIC DNA]</scope>
    <source>
        <strain evidence="3">T3246-1</strain>
    </source>
</reference>
<evidence type="ECO:0000259" key="1">
    <source>
        <dbReference type="Pfam" id="PF08818"/>
    </source>
</evidence>
<dbReference type="SUPFAM" id="SSF159888">
    <property type="entry name" value="YdhG-like"/>
    <property type="match status" value="1"/>
</dbReference>
<feature type="domain" description="YdhG-like" evidence="1">
    <location>
        <begin position="13"/>
        <end position="112"/>
    </location>
</feature>
<proteinExistence type="predicted"/>